<dbReference type="Proteomes" id="UP000095283">
    <property type="component" value="Unplaced"/>
</dbReference>
<evidence type="ECO:0000256" key="1">
    <source>
        <dbReference type="SAM" id="Phobius"/>
    </source>
</evidence>
<feature type="transmembrane region" description="Helical" evidence="1">
    <location>
        <begin position="55"/>
        <end position="80"/>
    </location>
</feature>
<dbReference type="AlphaFoldDB" id="A0A1I7XUS4"/>
<reference evidence="3" key="1">
    <citation type="submission" date="2016-11" db="UniProtKB">
        <authorList>
            <consortium name="WormBaseParasite"/>
        </authorList>
    </citation>
    <scope>IDENTIFICATION</scope>
</reference>
<keyword evidence="1" id="KW-0472">Membrane</keyword>
<name>A0A1I7XUS4_HETBA</name>
<keyword evidence="1" id="KW-1133">Transmembrane helix</keyword>
<accession>A0A1I7XUS4</accession>
<evidence type="ECO:0000313" key="3">
    <source>
        <dbReference type="WBParaSite" id="Hba_21092"/>
    </source>
</evidence>
<keyword evidence="2" id="KW-1185">Reference proteome</keyword>
<organism evidence="2 3">
    <name type="scientific">Heterorhabditis bacteriophora</name>
    <name type="common">Entomopathogenic nematode worm</name>
    <dbReference type="NCBI Taxonomy" id="37862"/>
    <lineage>
        <taxon>Eukaryota</taxon>
        <taxon>Metazoa</taxon>
        <taxon>Ecdysozoa</taxon>
        <taxon>Nematoda</taxon>
        <taxon>Chromadorea</taxon>
        <taxon>Rhabditida</taxon>
        <taxon>Rhabditina</taxon>
        <taxon>Rhabditomorpha</taxon>
        <taxon>Strongyloidea</taxon>
        <taxon>Heterorhabditidae</taxon>
        <taxon>Heterorhabditis</taxon>
    </lineage>
</organism>
<proteinExistence type="predicted"/>
<feature type="transmembrane region" description="Helical" evidence="1">
    <location>
        <begin position="139"/>
        <end position="162"/>
    </location>
</feature>
<feature type="transmembrane region" description="Helical" evidence="1">
    <location>
        <begin position="92"/>
        <end position="119"/>
    </location>
</feature>
<evidence type="ECO:0000313" key="2">
    <source>
        <dbReference type="Proteomes" id="UP000095283"/>
    </source>
</evidence>
<protein>
    <submittedName>
        <fullName evidence="3">G_PROTEIN_RECEP_F1_2 domain-containing protein</fullName>
    </submittedName>
</protein>
<keyword evidence="1" id="KW-0812">Transmembrane</keyword>
<dbReference type="WBParaSite" id="Hba_21092">
    <property type="protein sequence ID" value="Hba_21092"/>
    <property type="gene ID" value="Hba_21092"/>
</dbReference>
<feature type="transmembrane region" description="Helical" evidence="1">
    <location>
        <begin position="29"/>
        <end position="49"/>
    </location>
</feature>
<sequence>MISQPVKVIEFEPEKKACYGRLSYRSASMIVVVLEVLYWFYYLLLLIFACVNHQRAWSIIFTSVNLILLAVQVVIIWIGVRNEKPKLLQTHLIFLCLTLFWDLAVSIGFFSLAVLPYAISNKYVQYRGQEYNARTFSVIMGSLMLLWFITRFITTVIIYRYWKILRARKLRAQLVPYIPVNSNV</sequence>